<evidence type="ECO:0000256" key="2">
    <source>
        <dbReference type="ARBA" id="ARBA00022980"/>
    </source>
</evidence>
<evidence type="ECO:0000256" key="1">
    <source>
        <dbReference type="ARBA" id="ARBA00008889"/>
    </source>
</evidence>
<dbReference type="GO" id="GO:0002181">
    <property type="term" value="P:cytoplasmic translation"/>
    <property type="evidence" value="ECO:0007669"/>
    <property type="project" value="TreeGrafter"/>
</dbReference>
<dbReference type="OMA" id="WKSSCFL"/>
<dbReference type="SUPFAM" id="SSF160369">
    <property type="entry name" value="Ribosomal protein L10-like"/>
    <property type="match status" value="1"/>
</dbReference>
<dbReference type="InterPro" id="IPR043141">
    <property type="entry name" value="Ribosomal_uL10-like_sf"/>
</dbReference>
<dbReference type="GO" id="GO:0070180">
    <property type="term" value="F:large ribosomal subunit rRNA binding"/>
    <property type="evidence" value="ECO:0007669"/>
    <property type="project" value="TreeGrafter"/>
</dbReference>
<keyword evidence="3" id="KW-0687">Ribonucleoprotein</keyword>
<feature type="domain" description="Large ribosomal subunit protein uL10-like insertion" evidence="5">
    <location>
        <begin position="148"/>
        <end position="207"/>
    </location>
</feature>
<keyword evidence="7" id="KW-1185">Reference proteome</keyword>
<dbReference type="CDD" id="cd05795">
    <property type="entry name" value="Ribosomal_P0_L10e"/>
    <property type="match status" value="1"/>
</dbReference>
<organism evidence="6 7">
    <name type="scientific">Eimeria tenella</name>
    <name type="common">Coccidian parasite</name>
    <dbReference type="NCBI Taxonomy" id="5802"/>
    <lineage>
        <taxon>Eukaryota</taxon>
        <taxon>Sar</taxon>
        <taxon>Alveolata</taxon>
        <taxon>Apicomplexa</taxon>
        <taxon>Conoidasida</taxon>
        <taxon>Coccidia</taxon>
        <taxon>Eucoccidiorida</taxon>
        <taxon>Eimeriorina</taxon>
        <taxon>Eimeriidae</taxon>
        <taxon>Eimeria</taxon>
    </lineage>
</organism>
<dbReference type="EMBL" id="HG674246">
    <property type="protein sequence ID" value="CDJ39239.1"/>
    <property type="molecule type" value="Genomic_DNA"/>
</dbReference>
<name>U6KS90_EIMTE</name>
<dbReference type="OrthoDB" id="10259902at2759"/>
<dbReference type="Gene3D" id="3.30.70.1730">
    <property type="match status" value="1"/>
</dbReference>
<evidence type="ECO:0000259" key="5">
    <source>
        <dbReference type="Pfam" id="PF17777"/>
    </source>
</evidence>
<dbReference type="PANTHER" id="PTHR45699">
    <property type="entry name" value="60S ACIDIC RIBOSOMAL PROTEIN P0"/>
    <property type="match status" value="1"/>
</dbReference>
<accession>U6KS90</accession>
<dbReference type="VEuPathDB" id="ToxoDB:ETH2_0948000"/>
<feature type="non-terminal residue" evidence="6">
    <location>
        <position position="207"/>
    </location>
</feature>
<sequence length="207" mass="22088">LKRLPGRRLCQSPQAPESSAHASAGAASGFRASAAAGAMGKERAAKRREYFPRLLQLLLEHPRVLVVSADHVGSKQLAGIRVALRGQATVLMGKNTKIRTALRQQLQQQPQLQALLPLVRLNVGFIFCRADPAAVRAVVQQHKVPAPAKQGVTAPTDVFIPAGPTGMDPGSTGFFQALGISTKIVKGQIEIQQAVQLIRRGERVSAS</sequence>
<dbReference type="InterPro" id="IPR050323">
    <property type="entry name" value="Ribosomal_protein_uL10"/>
</dbReference>
<dbReference type="VEuPathDB" id="ToxoDB:ETH_00038080"/>
<feature type="non-terminal residue" evidence="6">
    <location>
        <position position="1"/>
    </location>
</feature>
<dbReference type="GO" id="GO:0000027">
    <property type="term" value="P:ribosomal large subunit assembly"/>
    <property type="evidence" value="ECO:0007669"/>
    <property type="project" value="TreeGrafter"/>
</dbReference>
<dbReference type="InterPro" id="IPR001790">
    <property type="entry name" value="Ribosomal_uL10"/>
</dbReference>
<dbReference type="PANTHER" id="PTHR45699:SF3">
    <property type="entry name" value="LARGE RIBOSOMAL SUBUNIT PROTEIN UL10"/>
    <property type="match status" value="1"/>
</dbReference>
<dbReference type="Pfam" id="PF17777">
    <property type="entry name" value="RL10P_insert"/>
    <property type="match status" value="1"/>
</dbReference>
<dbReference type="GO" id="GO:0003735">
    <property type="term" value="F:structural constituent of ribosome"/>
    <property type="evidence" value="ECO:0007669"/>
    <property type="project" value="TreeGrafter"/>
</dbReference>
<dbReference type="AlphaFoldDB" id="U6KS90"/>
<gene>
    <name evidence="6" type="ORF">ETH_00038080</name>
</gene>
<evidence type="ECO:0000313" key="6">
    <source>
        <dbReference type="EMBL" id="CDJ39239.1"/>
    </source>
</evidence>
<evidence type="ECO:0000256" key="3">
    <source>
        <dbReference type="ARBA" id="ARBA00023274"/>
    </source>
</evidence>
<reference evidence="6" key="1">
    <citation type="submission" date="2013-10" db="EMBL/GenBank/DDBJ databases">
        <title>Genomic analysis of the causative agents of coccidiosis in chickens.</title>
        <authorList>
            <person name="Reid A.J."/>
            <person name="Blake D."/>
            <person name="Billington K."/>
            <person name="Browne H."/>
            <person name="Dunn M."/>
            <person name="Hung S."/>
            <person name="Kawahara F."/>
            <person name="Miranda-Saavedra D."/>
            <person name="Mourier T."/>
            <person name="Nagra H."/>
            <person name="Otto T.D."/>
            <person name="Rawlings N."/>
            <person name="Sanchez A."/>
            <person name="Sanders M."/>
            <person name="Subramaniam C."/>
            <person name="Tay Y."/>
            <person name="Dear P."/>
            <person name="Doerig C."/>
            <person name="Gruber A."/>
            <person name="Parkinson J."/>
            <person name="Shirley M."/>
            <person name="Wan K.L."/>
            <person name="Berriman M."/>
            <person name="Tomley F."/>
            <person name="Pain A."/>
        </authorList>
    </citation>
    <scope>NUCLEOTIDE SEQUENCE [LARGE SCALE GENOMIC DNA]</scope>
    <source>
        <strain evidence="6">Houghton</strain>
    </source>
</reference>
<dbReference type="Pfam" id="PF00466">
    <property type="entry name" value="Ribosomal_L10"/>
    <property type="match status" value="1"/>
</dbReference>
<comment type="similarity">
    <text evidence="1">Belongs to the universal ribosomal protein uL10 family.</text>
</comment>
<feature type="compositionally biased region" description="Low complexity" evidence="4">
    <location>
        <begin position="15"/>
        <end position="24"/>
    </location>
</feature>
<proteinExistence type="inferred from homology"/>
<dbReference type="GO" id="GO:0022625">
    <property type="term" value="C:cytosolic large ribosomal subunit"/>
    <property type="evidence" value="ECO:0007669"/>
    <property type="project" value="TreeGrafter"/>
</dbReference>
<evidence type="ECO:0000313" key="7">
    <source>
        <dbReference type="Proteomes" id="UP000030747"/>
    </source>
</evidence>
<dbReference type="RefSeq" id="XP_013229994.1">
    <property type="nucleotide sequence ID" value="XM_013374540.1"/>
</dbReference>
<reference evidence="6" key="2">
    <citation type="submission" date="2013-10" db="EMBL/GenBank/DDBJ databases">
        <authorList>
            <person name="Aslett M."/>
        </authorList>
    </citation>
    <scope>NUCLEOTIDE SEQUENCE [LARGE SCALE GENOMIC DNA]</scope>
    <source>
        <strain evidence="6">Houghton</strain>
    </source>
</reference>
<keyword evidence="2 6" id="KW-0689">Ribosomal protein</keyword>
<evidence type="ECO:0000256" key="4">
    <source>
        <dbReference type="SAM" id="MobiDB-lite"/>
    </source>
</evidence>
<feature type="region of interest" description="Disordered" evidence="4">
    <location>
        <begin position="1"/>
        <end position="24"/>
    </location>
</feature>
<dbReference type="InterPro" id="IPR040637">
    <property type="entry name" value="Ribosomal_uL10-like_insert"/>
</dbReference>
<dbReference type="GeneID" id="25256657"/>
<dbReference type="Proteomes" id="UP000030747">
    <property type="component" value="Unassembled WGS sequence"/>
</dbReference>
<protein>
    <submittedName>
        <fullName evidence="6">60S acidic ribosomal protein P0</fullName>
    </submittedName>
</protein>